<feature type="transmembrane region" description="Helical" evidence="1">
    <location>
        <begin position="195"/>
        <end position="213"/>
    </location>
</feature>
<feature type="transmembrane region" description="Helical" evidence="1">
    <location>
        <begin position="17"/>
        <end position="38"/>
    </location>
</feature>
<feature type="transmembrane region" description="Helical" evidence="1">
    <location>
        <begin position="140"/>
        <end position="160"/>
    </location>
</feature>
<dbReference type="SMART" id="SM00014">
    <property type="entry name" value="acidPPc"/>
    <property type="match status" value="1"/>
</dbReference>
<accession>A0A135Z5E2</accession>
<keyword evidence="1" id="KW-0472">Membrane</keyword>
<dbReference type="PATRIC" id="fig|2702.101.peg.779"/>
<dbReference type="PANTHER" id="PTHR14969">
    <property type="entry name" value="SPHINGOSINE-1-PHOSPHATE PHOSPHOHYDROLASE"/>
    <property type="match status" value="1"/>
</dbReference>
<dbReference type="AlphaFoldDB" id="A0A135Z5E2"/>
<dbReference type="EMBL" id="LSRC01000035">
    <property type="protein sequence ID" value="KXI16880.1"/>
    <property type="molecule type" value="Genomic_DNA"/>
</dbReference>
<feature type="domain" description="Phosphatidic acid phosphatase type 2/haloperoxidase" evidence="2">
    <location>
        <begin position="98"/>
        <end position="210"/>
    </location>
</feature>
<evidence type="ECO:0000256" key="1">
    <source>
        <dbReference type="SAM" id="Phobius"/>
    </source>
</evidence>
<reference evidence="4" key="1">
    <citation type="submission" date="2016-02" db="EMBL/GenBank/DDBJ databases">
        <authorList>
            <person name="Mitreva M."/>
            <person name="Pepin K.H."/>
            <person name="Mihindukulasuriya K.A."/>
            <person name="Fulton R."/>
            <person name="Fronick C."/>
            <person name="O'Laughlin M."/>
            <person name="Miner T."/>
            <person name="Herter B."/>
            <person name="Rosa B.A."/>
            <person name="Cordes M."/>
            <person name="Tomlinson C."/>
            <person name="Wollam A."/>
            <person name="Palsikar V.B."/>
            <person name="Mardis E.R."/>
            <person name="Wilson R.K."/>
        </authorList>
    </citation>
    <scope>NUCLEOTIDE SEQUENCE [LARGE SCALE GENOMIC DNA]</scope>
    <source>
        <strain evidence="4">CMW7778B</strain>
    </source>
</reference>
<keyword evidence="1" id="KW-1133">Transmembrane helix</keyword>
<dbReference type="PANTHER" id="PTHR14969:SF13">
    <property type="entry name" value="AT30094P"/>
    <property type="match status" value="1"/>
</dbReference>
<keyword evidence="1" id="KW-0812">Transmembrane</keyword>
<organism evidence="3 4">
    <name type="scientific">Gardnerella vaginalis</name>
    <dbReference type="NCBI Taxonomy" id="2702"/>
    <lineage>
        <taxon>Bacteria</taxon>
        <taxon>Bacillati</taxon>
        <taxon>Actinomycetota</taxon>
        <taxon>Actinomycetes</taxon>
        <taxon>Bifidobacteriales</taxon>
        <taxon>Bifidobacteriaceae</taxon>
        <taxon>Gardnerella</taxon>
    </lineage>
</organism>
<dbReference type="Pfam" id="PF01569">
    <property type="entry name" value="PAP2"/>
    <property type="match status" value="1"/>
</dbReference>
<gene>
    <name evidence="3" type="ORF">HMPREF3230_00799</name>
</gene>
<dbReference type="InterPro" id="IPR000326">
    <property type="entry name" value="PAP2/HPO"/>
</dbReference>
<comment type="caution">
    <text evidence="3">The sequence shown here is derived from an EMBL/GenBank/DDBJ whole genome shotgun (WGS) entry which is preliminary data.</text>
</comment>
<proteinExistence type="predicted"/>
<dbReference type="InterPro" id="IPR036938">
    <property type="entry name" value="PAP2/HPO_sf"/>
</dbReference>
<evidence type="ECO:0000313" key="3">
    <source>
        <dbReference type="EMBL" id="KXI16880.1"/>
    </source>
</evidence>
<dbReference type="Proteomes" id="UP000070505">
    <property type="component" value="Unassembled WGS sequence"/>
</dbReference>
<dbReference type="SUPFAM" id="SSF48317">
    <property type="entry name" value="Acid phosphatase/Vanadium-dependent haloperoxidase"/>
    <property type="match status" value="1"/>
</dbReference>
<evidence type="ECO:0000313" key="4">
    <source>
        <dbReference type="Proteomes" id="UP000070505"/>
    </source>
</evidence>
<sequence length="252" mass="28206">MNTYNNENSNFKKVMQCFLYSITFLLAVAFPIIGKAILTNPKEIAYENSIVALFHNNSPHFLYSISHVIAIIFSTKCCILILVLLALASLYIHKNYKITIVQLLISLLPMIYVFAVKFAVHRNRPNIGISVQLPPDPSFPSGHTAAAVAICTMIMLIVYLKKPTFLQSGLFISGFVVIIVAISRLIVAAHFPTDVLTSAIIYPLLATTIFYMFQKRGLYESIKINKINGSDILNKVENTEIENTEIENTSEK</sequence>
<feature type="transmembrane region" description="Helical" evidence="1">
    <location>
        <begin position="169"/>
        <end position="189"/>
    </location>
</feature>
<feature type="transmembrane region" description="Helical" evidence="1">
    <location>
        <begin position="100"/>
        <end position="120"/>
    </location>
</feature>
<dbReference type="Gene3D" id="1.20.144.10">
    <property type="entry name" value="Phosphatidic acid phosphatase type 2/haloperoxidase"/>
    <property type="match status" value="1"/>
</dbReference>
<feature type="transmembrane region" description="Helical" evidence="1">
    <location>
        <begin position="61"/>
        <end position="88"/>
    </location>
</feature>
<protein>
    <submittedName>
        <fullName evidence="3">PAP2 family protein</fullName>
    </submittedName>
</protein>
<dbReference type="CDD" id="cd01610">
    <property type="entry name" value="PAP2_like"/>
    <property type="match status" value="1"/>
</dbReference>
<evidence type="ECO:0000259" key="2">
    <source>
        <dbReference type="SMART" id="SM00014"/>
    </source>
</evidence>
<name>A0A135Z5E2_GARVA</name>
<dbReference type="RefSeq" id="WP_075523617.1">
    <property type="nucleotide sequence ID" value="NZ_KQ961867.1"/>
</dbReference>